<organism evidence="2 3">
    <name type="scientific">Bodo saltans</name>
    <name type="common">Flagellated protozoan</name>
    <dbReference type="NCBI Taxonomy" id="75058"/>
    <lineage>
        <taxon>Eukaryota</taxon>
        <taxon>Discoba</taxon>
        <taxon>Euglenozoa</taxon>
        <taxon>Kinetoplastea</taxon>
        <taxon>Metakinetoplastina</taxon>
        <taxon>Eubodonida</taxon>
        <taxon>Bodonidae</taxon>
        <taxon>Bodo</taxon>
    </lineage>
</organism>
<feature type="compositionally biased region" description="Polar residues" evidence="1">
    <location>
        <begin position="341"/>
        <end position="355"/>
    </location>
</feature>
<evidence type="ECO:0000313" key="3">
    <source>
        <dbReference type="Proteomes" id="UP000051952"/>
    </source>
</evidence>
<feature type="region of interest" description="Disordered" evidence="1">
    <location>
        <begin position="469"/>
        <end position="522"/>
    </location>
</feature>
<protein>
    <submittedName>
        <fullName evidence="2">Uncharacterized protein</fullName>
    </submittedName>
</protein>
<sequence>MIACRVEGLLRHGTHDRRRYNSEDFLNLCRDFVYEAPKEQHALVELSRRKVLSRTFQLIARICAASGHHAESQSAFEDSWAVSQQSSATCDVASLINYLSVCQEHKDAGRTLWLASDAVWLARRAVQTTIHEVEVLLRRGAPSEREAALARRREYGRMLVTAMVRQANSAMTLTRAQRASLRPTAYDEWRSHRTTLLFFALSRVAAEELDEQQDAQLHAMVQDSVDGWSRCLMLWGSSESPAHSMTPKDRWTYQAYQSRQYAAVNMDTEWRSAMNVNHTIDNSNGSMSAAFGRDDYADDSATPTLQMIEARYPFSLGIELVIVAGRGKSTFDLLPPPSKRASLSQNQEVVASTTAPQPPQRVASSARDDEFVNLDENYNHIGAPQHHLHHAPTVEGRGDATVPMPRVAMRSLRNVKQTIDTAPPNLQQEDTHAAAARRTQSSAALRAFTDRAFDLLHQYRLPIATTTTNVGSDDAAAKSTEDESLPAESRGPSPLPPPQPVAPIRQSHKNGHGIGPLSSVNSSSAQSISSSFLLHSEPLDVAPMPFVRAEESVSRDLFRAGTSVSPDPMPITLAIPIAAAPSPASALPRRRGAPGSGGR</sequence>
<proteinExistence type="predicted"/>
<dbReference type="Proteomes" id="UP000051952">
    <property type="component" value="Unassembled WGS sequence"/>
</dbReference>
<dbReference type="VEuPathDB" id="TriTrypDB:BSAL_02265"/>
<dbReference type="EMBL" id="CYKH01001867">
    <property type="protein sequence ID" value="CUG90839.1"/>
    <property type="molecule type" value="Genomic_DNA"/>
</dbReference>
<keyword evidence="3" id="KW-1185">Reference proteome</keyword>
<reference evidence="3" key="1">
    <citation type="submission" date="2015-09" db="EMBL/GenBank/DDBJ databases">
        <authorList>
            <consortium name="Pathogen Informatics"/>
        </authorList>
    </citation>
    <scope>NUCLEOTIDE SEQUENCE [LARGE SCALE GENOMIC DNA]</scope>
    <source>
        <strain evidence="3">Lake Konstanz</strain>
    </source>
</reference>
<name>A0A0S4JN64_BODSA</name>
<gene>
    <name evidence="2" type="ORF">BSAL_02265</name>
</gene>
<accession>A0A0S4JN64</accession>
<feature type="region of interest" description="Disordered" evidence="1">
    <location>
        <begin position="335"/>
        <end position="366"/>
    </location>
</feature>
<evidence type="ECO:0000256" key="1">
    <source>
        <dbReference type="SAM" id="MobiDB-lite"/>
    </source>
</evidence>
<dbReference type="AlphaFoldDB" id="A0A0S4JN64"/>
<evidence type="ECO:0000313" key="2">
    <source>
        <dbReference type="EMBL" id="CUG90839.1"/>
    </source>
</evidence>
<feature type="region of interest" description="Disordered" evidence="1">
    <location>
        <begin position="580"/>
        <end position="599"/>
    </location>
</feature>